<evidence type="ECO:0000313" key="2">
    <source>
        <dbReference type="EMBL" id="AID52776.1"/>
    </source>
</evidence>
<protein>
    <submittedName>
        <fullName evidence="3">Uncharacterized protein</fullName>
    </submittedName>
</protein>
<evidence type="ECO:0000313" key="4">
    <source>
        <dbReference type="Proteomes" id="UP000146149"/>
    </source>
</evidence>
<gene>
    <name evidence="2" type="ORF">FaHV1S18_086</name>
    <name evidence="3" type="ORF">FaHV1S18_130</name>
</gene>
<feature type="compositionally biased region" description="Low complexity" evidence="1">
    <location>
        <begin position="120"/>
        <end position="139"/>
    </location>
</feature>
<dbReference type="RefSeq" id="YP_009046614.1">
    <property type="nucleotide sequence ID" value="NC_024450.1"/>
</dbReference>
<proteinExistence type="predicted"/>
<evidence type="ECO:0000313" key="3">
    <source>
        <dbReference type="EMBL" id="AID52820.1"/>
    </source>
</evidence>
<name>A0A068ESA8_9ALPH</name>
<dbReference type="EMBL" id="KJ668231">
    <property type="protein sequence ID" value="AID52820.1"/>
    <property type="molecule type" value="Genomic_DNA"/>
</dbReference>
<dbReference type="EMBL" id="KJ668231">
    <property type="protein sequence ID" value="AID52776.1"/>
    <property type="molecule type" value="Genomic_DNA"/>
</dbReference>
<dbReference type="RefSeq" id="YP_009046570.1">
    <property type="nucleotide sequence ID" value="NC_024450.1"/>
</dbReference>
<evidence type="ECO:0000256" key="1">
    <source>
        <dbReference type="SAM" id="MobiDB-lite"/>
    </source>
</evidence>
<reference evidence="3 4" key="1">
    <citation type="journal article" date="2014" name="Virus Res.">
        <title>Molecular characterization of the complete genome of falconid herpesvirus strain S-18.</title>
        <authorList>
            <person name="Spatz S.J."/>
            <person name="Volkening J.D."/>
            <person name="Ross T.A."/>
        </authorList>
    </citation>
    <scope>NUCLEOTIDE SEQUENCE [LARGE SCALE GENOMIC DNA]</scope>
    <source>
        <strain evidence="3">S-18</strain>
    </source>
</reference>
<dbReference type="GeneID" id="19738374"/>
<organism evidence="3 4">
    <name type="scientific">Falconid herpesvirus 1</name>
    <dbReference type="NCBI Taxonomy" id="1510155"/>
    <lineage>
        <taxon>Viruses</taxon>
        <taxon>Duplodnaviria</taxon>
        <taxon>Heunggongvirae</taxon>
        <taxon>Peploviricota</taxon>
        <taxon>Herviviricetes</taxon>
        <taxon>Herpesvirales</taxon>
        <taxon>Orthoherpesviridae</taxon>
        <taxon>Alphaherpesvirinae</taxon>
        <taxon>Mardivirus</taxon>
        <taxon>Mardivirus columbidalpha1</taxon>
    </lineage>
</organism>
<sequence>MKNRPPTPLQVASRHQVSPDTVARTYLRDSRTADIQTPIWGTGSVPSPDPRFPRLRPGPPEVPAAALRPYDRGRGGQRAQTRRRGRPGACSHRLALRASRFSKAPRSPPEDSAPGSDGVRALPRPARLPRTPSTARTPAISRPGEGSVNNFIKYDRFRRPG</sequence>
<dbReference type="KEGG" id="vg:19738418"/>
<feature type="region of interest" description="Disordered" evidence="1">
    <location>
        <begin position="1"/>
        <end position="161"/>
    </location>
</feature>
<dbReference type="KEGG" id="vg:19738374"/>
<dbReference type="Proteomes" id="UP000146149">
    <property type="component" value="Segment"/>
</dbReference>
<dbReference type="GeneID" id="19738418"/>
<accession>A0A068ESA8</accession>